<dbReference type="PANTHER" id="PTHR43591:SF24">
    <property type="entry name" value="2-METHOXY-6-POLYPRENYL-1,4-BENZOQUINOL METHYLASE, MITOCHONDRIAL"/>
    <property type="match status" value="1"/>
</dbReference>
<dbReference type="EMBL" id="AZGY01000009">
    <property type="protein sequence ID" value="KZZ95289.1"/>
    <property type="molecule type" value="Genomic_DNA"/>
</dbReference>
<comment type="similarity">
    <text evidence="1">Belongs to the methyltransferase superfamily. LaeA methyltransferase family.</text>
</comment>
<dbReference type="AlphaFoldDB" id="A0A168BGW9"/>
<feature type="compositionally biased region" description="Polar residues" evidence="2">
    <location>
        <begin position="43"/>
        <end position="53"/>
    </location>
</feature>
<evidence type="ECO:0000256" key="1">
    <source>
        <dbReference type="ARBA" id="ARBA00038158"/>
    </source>
</evidence>
<feature type="region of interest" description="Disordered" evidence="2">
    <location>
        <begin position="39"/>
        <end position="61"/>
    </location>
</feature>
<name>A0A168BGW9_9HYPO</name>
<reference evidence="3 4" key="1">
    <citation type="journal article" date="2016" name="Genome Biol. Evol.">
        <title>Divergent and convergent evolution of fungal pathogenicity.</title>
        <authorList>
            <person name="Shang Y."/>
            <person name="Xiao G."/>
            <person name="Zheng P."/>
            <person name="Cen K."/>
            <person name="Zhan S."/>
            <person name="Wang C."/>
        </authorList>
    </citation>
    <scope>NUCLEOTIDE SEQUENCE [LARGE SCALE GENOMIC DNA]</scope>
    <source>
        <strain evidence="3 4">RCEF 2490</strain>
    </source>
</reference>
<sequence length="446" mass="49474">MSLRPVFDISAGPAINVGVSPAHAATPSVPADLGQAGQAIPFRNNTRPSSVATASDGVASLDPQTAMTSACGSEQDGDAEDAVTAWSGLDDASERRHDLKSLYRERDYRRPPSTHGTVYTSYMGRAYSDNCSSTRSLWARELDYREIHGRSYCKNYHMPNDETEQLRLTIQHQVFTHAFDGRVTFAPIENPTHVLDVGTGTGEWAIRFAELYPDCEVVGTDISAIQETSGVPMNVFFEIEDAEEWERPSDHYDLVHLRCLEGSFRNWKSLYENIYDSLKPGGWVQVADMQGKEALAKFFAGFPEDTTIFKIMDDIWTGAEKSGRRRGSFHMEPSCFTDAGFVDVKVTEHSFPMAIHDDSVGKLWLMAWLDGLEATGLRTLTEQMGWDPEVAKAALRRTARELATRAQSDELSKTMKLNMRIVLARKPTNDSPEPTQSVSSDGTAAP</sequence>
<dbReference type="GO" id="GO:0008168">
    <property type="term" value="F:methyltransferase activity"/>
    <property type="evidence" value="ECO:0007669"/>
    <property type="project" value="TreeGrafter"/>
</dbReference>
<dbReference type="Gene3D" id="3.40.50.150">
    <property type="entry name" value="Vaccinia Virus protein VP39"/>
    <property type="match status" value="1"/>
</dbReference>
<keyword evidence="4" id="KW-1185">Reference proteome</keyword>
<dbReference type="Pfam" id="PF13489">
    <property type="entry name" value="Methyltransf_23"/>
    <property type="match status" value="1"/>
</dbReference>
<evidence type="ECO:0000313" key="3">
    <source>
        <dbReference type="EMBL" id="KZZ95289.1"/>
    </source>
</evidence>
<organism evidence="3 4">
    <name type="scientific">Moelleriella libera RCEF 2490</name>
    <dbReference type="NCBI Taxonomy" id="1081109"/>
    <lineage>
        <taxon>Eukaryota</taxon>
        <taxon>Fungi</taxon>
        <taxon>Dikarya</taxon>
        <taxon>Ascomycota</taxon>
        <taxon>Pezizomycotina</taxon>
        <taxon>Sordariomycetes</taxon>
        <taxon>Hypocreomycetidae</taxon>
        <taxon>Hypocreales</taxon>
        <taxon>Clavicipitaceae</taxon>
        <taxon>Moelleriella</taxon>
    </lineage>
</organism>
<evidence type="ECO:0000256" key="2">
    <source>
        <dbReference type="SAM" id="MobiDB-lite"/>
    </source>
</evidence>
<dbReference type="STRING" id="1081109.A0A168BGW9"/>
<gene>
    <name evidence="3" type="ORF">AAL_04520</name>
</gene>
<dbReference type="CDD" id="cd02440">
    <property type="entry name" value="AdoMet_MTases"/>
    <property type="match status" value="1"/>
</dbReference>
<dbReference type="InterPro" id="IPR029063">
    <property type="entry name" value="SAM-dependent_MTases_sf"/>
</dbReference>
<dbReference type="OrthoDB" id="2013972at2759"/>
<dbReference type="PANTHER" id="PTHR43591">
    <property type="entry name" value="METHYLTRANSFERASE"/>
    <property type="match status" value="1"/>
</dbReference>
<dbReference type="Proteomes" id="UP000078544">
    <property type="component" value="Unassembled WGS sequence"/>
</dbReference>
<feature type="compositionally biased region" description="Polar residues" evidence="2">
    <location>
        <begin position="429"/>
        <end position="446"/>
    </location>
</feature>
<evidence type="ECO:0000313" key="4">
    <source>
        <dbReference type="Proteomes" id="UP000078544"/>
    </source>
</evidence>
<accession>A0A168BGW9</accession>
<dbReference type="SUPFAM" id="SSF53335">
    <property type="entry name" value="S-adenosyl-L-methionine-dependent methyltransferases"/>
    <property type="match status" value="1"/>
</dbReference>
<evidence type="ECO:0008006" key="5">
    <source>
        <dbReference type="Google" id="ProtNLM"/>
    </source>
</evidence>
<comment type="caution">
    <text evidence="3">The sequence shown here is derived from an EMBL/GenBank/DDBJ whole genome shotgun (WGS) entry which is preliminary data.</text>
</comment>
<protein>
    <recommendedName>
        <fullName evidence="5">Methyltransferase</fullName>
    </recommendedName>
</protein>
<feature type="region of interest" description="Disordered" evidence="2">
    <location>
        <begin position="423"/>
        <end position="446"/>
    </location>
</feature>
<proteinExistence type="inferred from homology"/>